<sequence>MSFRVVILQSAKNDLKDIKSYITRRFSAATWQQTYEYLKQAIRHLETHPYAGAMPEEVEKLNLNQYRQIVSGMNRVIYEIRGQIIYIHIIADTRKSLQALLLKNLIQ</sequence>
<evidence type="ECO:0000313" key="2">
    <source>
        <dbReference type="Proteomes" id="UP001637618"/>
    </source>
</evidence>
<name>A0ACC7P9M5_9PSED</name>
<evidence type="ECO:0000313" key="1">
    <source>
        <dbReference type="EMBL" id="MFO2476978.1"/>
    </source>
</evidence>
<dbReference type="Proteomes" id="UP001637618">
    <property type="component" value="Unassembled WGS sequence"/>
</dbReference>
<protein>
    <submittedName>
        <fullName evidence="1">Type II toxin-antitoxin system RelE/ParE family toxin</fullName>
    </submittedName>
</protein>
<accession>A0ACC7P9M5</accession>
<comment type="caution">
    <text evidence="1">The sequence shown here is derived from an EMBL/GenBank/DDBJ whole genome shotgun (WGS) entry which is preliminary data.</text>
</comment>
<reference evidence="1" key="1">
    <citation type="submission" date="2022-11" db="EMBL/GenBank/DDBJ databases">
        <title>Draft genome sequences of strains of Pseudomonas imrae sp. nov.</title>
        <authorList>
            <person name="Salva Serra F."/>
            <person name="Nimje P."/>
            <person name="Moore E.R.B."/>
            <person name="Marathe N.P."/>
        </authorList>
    </citation>
    <scope>NUCLEOTIDE SEQUENCE</scope>
    <source>
        <strain evidence="1">15FMM2</strain>
    </source>
</reference>
<keyword evidence="2" id="KW-1185">Reference proteome</keyword>
<organism evidence="1 2">
    <name type="scientific">Pseudomonas imrae</name>
    <dbReference type="NCBI Taxonomy" id="2992837"/>
    <lineage>
        <taxon>Bacteria</taxon>
        <taxon>Pseudomonadati</taxon>
        <taxon>Pseudomonadota</taxon>
        <taxon>Gammaproteobacteria</taxon>
        <taxon>Pseudomonadales</taxon>
        <taxon>Pseudomonadaceae</taxon>
        <taxon>Pseudomonas</taxon>
    </lineage>
</organism>
<dbReference type="EMBL" id="JAPEQY010000004">
    <property type="protein sequence ID" value="MFO2476978.1"/>
    <property type="molecule type" value="Genomic_DNA"/>
</dbReference>
<gene>
    <name evidence="1" type="ORF">OOJ96_06105</name>
</gene>
<proteinExistence type="predicted"/>